<feature type="binding site" description="axial binding residue" evidence="15">
    <location>
        <position position="127"/>
    </location>
    <ligand>
        <name>heme b</name>
        <dbReference type="ChEBI" id="CHEBI:60344"/>
    </ligand>
    <ligandPart>
        <name>Fe</name>
        <dbReference type="ChEBI" id="CHEBI:18248"/>
    </ligandPart>
</feature>
<dbReference type="InterPro" id="IPR017938">
    <property type="entry name" value="Riboflavin_synthase-like_b-brl"/>
</dbReference>
<dbReference type="Gene3D" id="3.90.1230.10">
    <property type="entry name" value="Nitric Oxide Synthase, Chain A, domain 3"/>
    <property type="match status" value="1"/>
</dbReference>
<evidence type="ECO:0000256" key="8">
    <source>
        <dbReference type="ARBA" id="ARBA00022643"/>
    </source>
</evidence>
<dbReference type="GO" id="GO:0020037">
    <property type="term" value="F:heme binding"/>
    <property type="evidence" value="ECO:0007669"/>
    <property type="project" value="InterPro"/>
</dbReference>
<gene>
    <name evidence="18" type="ORF">TCAL_09726</name>
</gene>
<protein>
    <recommendedName>
        <fullName evidence="5">nitric-oxide synthase (NADPH)</fullName>
        <ecNumber evidence="5">1.14.13.39</ecNumber>
    </recommendedName>
</protein>
<comment type="cofactor">
    <cofactor evidence="2">
        <name>heme b</name>
        <dbReference type="ChEBI" id="CHEBI:60344"/>
    </cofactor>
</comment>
<dbReference type="Gene3D" id="3.40.50.80">
    <property type="entry name" value="Nucleotide-binding domain of ferredoxin-NADP reductase (FNR) module"/>
    <property type="match status" value="1"/>
</dbReference>
<comment type="cofactor">
    <cofactor evidence="1">
        <name>FMN</name>
        <dbReference type="ChEBI" id="CHEBI:58210"/>
    </cofactor>
</comment>
<dbReference type="GO" id="GO:0005516">
    <property type="term" value="F:calmodulin binding"/>
    <property type="evidence" value="ECO:0007669"/>
    <property type="project" value="UniProtKB-KW"/>
</dbReference>
<dbReference type="GO" id="GO:0046872">
    <property type="term" value="F:metal ion binding"/>
    <property type="evidence" value="ECO:0007669"/>
    <property type="project" value="UniProtKB-KW"/>
</dbReference>
<dbReference type="InterPro" id="IPR008254">
    <property type="entry name" value="Flavodoxin/NO_synth"/>
</dbReference>
<dbReference type="SUPFAM" id="SSF52218">
    <property type="entry name" value="Flavoproteins"/>
    <property type="match status" value="1"/>
</dbReference>
<feature type="domain" description="FAD-binding FR-type" evidence="17">
    <location>
        <begin position="613"/>
        <end position="839"/>
    </location>
</feature>
<dbReference type="PANTHER" id="PTHR43410:SF1">
    <property type="entry name" value="NITRIC OXIDE SYNTHASE"/>
    <property type="match status" value="1"/>
</dbReference>
<dbReference type="Pfam" id="PF00667">
    <property type="entry name" value="FAD_binding_1"/>
    <property type="match status" value="1"/>
</dbReference>
<sequence length="979" mass="110791">MKCPFQKSEGLPLKNLVTGEILYDTLHHSAKATNILCNEEFCSGSSMGLFGTADRIKAVEEQKQASLFTEAQKFVTECYNEWGRDENELNQRLSVVKAEIDQTGSYDLTPQEMELGGKLAWRNSPRCPGRIQWKNLKFFDCRQTNSLEEVFEAICRHIEFSTNDGNIKPAITVFPKRTFGEPDVVRIWNLQLITYAGYAQEDGTVIGDKVNTEITQHPRYPQFEKLGLEWFALPAVSSMMFEIGGLEFPAAPFSGWYSLPEVAVRDILDKQRYNMAKPIAKILNLDTASATNFWMDRVTTEVSVAVLHSYNKQQVTIVDHFKQADQFMDFFQSEHEIRGGCPADWVWIVPPLSGSQTPVFHQEMLNYQICPAFHYQKSLASMYRPKGQDLPSFKATAKALVFMNNLFAKRLRERKTISIYYATETGASKGFATILQKIFVNGYVSKAMNIAFVDTDEILNPDSQEIHQAIFIVSTFGNGDPPTGAIKFASKIKDLMNRGKRLENLEFGVFALGSSAYPNYCAFGKFLDDSFHKLGGVRILPIGMGDELNGQDDSFEEWMFGLGHLNDVPQGVKSHLRRLEQISNQQLFEQEFKWEVSNKYIEEVDNMQHVHGKTVRSVKILNKQIVANRFIHLELDVSEMNENIRAGDHIAIYPRNDTNAVTEIVGSLQDLPAKETPVKLSGGTFAAPTGTLEFLLHAFYDINGLLSARDLKFIERFMLSNEDVEKLHILQKSKTKIPLRFVDLFKTFPSLAIRSEDFVGRMKLTRPRLYSIASSPKVNSDGKKVLDLIISTVEYLDAKGIPRKGVCTSFLKSCNVDSIILGHYQASTLFGPVLEDQSRPLIMIANGSGIAPFRGIWQARLVRDQNENHVGATTQDLLFFGCRSFKEDLYATETKNILERYTVYSRDPDRPKQYVQDAVKARKYKILDYILNLNAIVLVCGSAGMADGVKTVMDSFLEWEGLSVEELKLTKSYIEEIFV</sequence>
<dbReference type="InterPro" id="IPR023173">
    <property type="entry name" value="NADPH_Cyt_P450_Rdtase_alpha"/>
</dbReference>
<dbReference type="InterPro" id="IPR036119">
    <property type="entry name" value="NOS_N_sf"/>
</dbReference>
<evidence type="ECO:0000256" key="7">
    <source>
        <dbReference type="ARBA" id="ARBA00022630"/>
    </source>
</evidence>
<keyword evidence="14 15" id="KW-0408">Iron</keyword>
<dbReference type="InterPro" id="IPR039261">
    <property type="entry name" value="FNR_nucleotide-bd"/>
</dbReference>
<evidence type="ECO:0000313" key="19">
    <source>
        <dbReference type="Proteomes" id="UP000318571"/>
    </source>
</evidence>
<proteinExistence type="inferred from homology"/>
<dbReference type="InterPro" id="IPR001709">
    <property type="entry name" value="Flavoprot_Pyr_Nucl_cyt_Rdtase"/>
</dbReference>
<dbReference type="PRINTS" id="PR00369">
    <property type="entry name" value="FLAVODOXIN"/>
</dbReference>
<evidence type="ECO:0000256" key="10">
    <source>
        <dbReference type="ARBA" id="ARBA00022827"/>
    </source>
</evidence>
<dbReference type="InterPro" id="IPR003097">
    <property type="entry name" value="CysJ-like_FAD-binding"/>
</dbReference>
<dbReference type="Pfam" id="PF02898">
    <property type="entry name" value="NO_synthase"/>
    <property type="match status" value="1"/>
</dbReference>
<dbReference type="Gene3D" id="2.40.30.10">
    <property type="entry name" value="Translation factors"/>
    <property type="match status" value="1"/>
</dbReference>
<dbReference type="SUPFAM" id="SSF63380">
    <property type="entry name" value="Riboflavin synthase domain-like"/>
    <property type="match status" value="1"/>
</dbReference>
<dbReference type="InterPro" id="IPR029039">
    <property type="entry name" value="Flavoprotein-like_sf"/>
</dbReference>
<evidence type="ECO:0000256" key="14">
    <source>
        <dbReference type="ARBA" id="ARBA00023004"/>
    </source>
</evidence>
<dbReference type="GO" id="GO:0050661">
    <property type="term" value="F:NADP binding"/>
    <property type="evidence" value="ECO:0007669"/>
    <property type="project" value="InterPro"/>
</dbReference>
<dbReference type="Gene3D" id="3.40.50.360">
    <property type="match status" value="1"/>
</dbReference>
<dbReference type="InterPro" id="IPR012144">
    <property type="entry name" value="NOS_euk"/>
</dbReference>
<evidence type="ECO:0000256" key="11">
    <source>
        <dbReference type="ARBA" id="ARBA00022857"/>
    </source>
</evidence>
<dbReference type="Gene3D" id="3.90.340.10">
    <property type="entry name" value="Nitric Oxide Synthase, Chain A, domain 1"/>
    <property type="match status" value="2"/>
</dbReference>
<evidence type="ECO:0000256" key="12">
    <source>
        <dbReference type="ARBA" id="ARBA00022860"/>
    </source>
</evidence>
<dbReference type="PROSITE" id="PS50902">
    <property type="entry name" value="FLAVODOXIN_LIKE"/>
    <property type="match status" value="1"/>
</dbReference>
<dbReference type="InterPro" id="IPR001433">
    <property type="entry name" value="OxRdtase_FAD/NAD-bd"/>
</dbReference>
<dbReference type="Pfam" id="PF00258">
    <property type="entry name" value="Flavodoxin_1"/>
    <property type="match status" value="1"/>
</dbReference>
<dbReference type="EMBL" id="VCGU01000008">
    <property type="protein sequence ID" value="TRY71758.1"/>
    <property type="molecule type" value="Genomic_DNA"/>
</dbReference>
<dbReference type="Proteomes" id="UP000318571">
    <property type="component" value="Chromosome 7"/>
</dbReference>
<keyword evidence="6 15" id="KW-0349">Heme</keyword>
<dbReference type="PIRSF" id="PIRSF000333">
    <property type="entry name" value="NOS"/>
    <property type="match status" value="1"/>
</dbReference>
<dbReference type="InterPro" id="IPR044944">
    <property type="entry name" value="NOS_dom_3"/>
</dbReference>
<reference evidence="18 19" key="1">
    <citation type="journal article" date="2018" name="Nat. Ecol. Evol.">
        <title>Genomic signatures of mitonuclear coevolution across populations of Tigriopus californicus.</title>
        <authorList>
            <person name="Barreto F.S."/>
            <person name="Watson E.T."/>
            <person name="Lima T.G."/>
            <person name="Willett C.S."/>
            <person name="Edmands S."/>
            <person name="Li W."/>
            <person name="Burton R.S."/>
        </authorList>
    </citation>
    <scope>NUCLEOTIDE SEQUENCE [LARGE SCALE GENOMIC DNA]</scope>
    <source>
        <strain evidence="18 19">San Diego</strain>
    </source>
</reference>
<dbReference type="InterPro" id="IPR017927">
    <property type="entry name" value="FAD-bd_FR_type"/>
</dbReference>
<dbReference type="GO" id="GO:0004517">
    <property type="term" value="F:nitric-oxide synthase activity"/>
    <property type="evidence" value="ECO:0007669"/>
    <property type="project" value="UniProtKB-EC"/>
</dbReference>
<dbReference type="OMA" id="HLFQMLY"/>
<keyword evidence="12" id="KW-0112">Calmodulin-binding</keyword>
<comment type="cofactor">
    <cofactor evidence="3">
        <name>FAD</name>
        <dbReference type="ChEBI" id="CHEBI:57692"/>
    </cofactor>
</comment>
<keyword evidence="11" id="KW-0521">NADP</keyword>
<evidence type="ECO:0000256" key="13">
    <source>
        <dbReference type="ARBA" id="ARBA00023002"/>
    </source>
</evidence>
<evidence type="ECO:0000256" key="3">
    <source>
        <dbReference type="ARBA" id="ARBA00001974"/>
    </source>
</evidence>
<name>A0A553P238_TIGCA</name>
<dbReference type="InterPro" id="IPR050607">
    <property type="entry name" value="NOS"/>
</dbReference>
<dbReference type="Gene3D" id="1.20.990.10">
    <property type="entry name" value="NADPH-cytochrome p450 Reductase, Chain A, domain 3"/>
    <property type="match status" value="1"/>
</dbReference>
<keyword evidence="9 15" id="KW-0479">Metal-binding</keyword>
<evidence type="ECO:0000256" key="6">
    <source>
        <dbReference type="ARBA" id="ARBA00022617"/>
    </source>
</evidence>
<dbReference type="PANTHER" id="PTHR43410">
    <property type="entry name" value="NITRIC OXIDE SYNTHASE OXYGENASE"/>
    <property type="match status" value="1"/>
</dbReference>
<keyword evidence="7" id="KW-0285">Flavoprotein</keyword>
<dbReference type="InterPro" id="IPR001094">
    <property type="entry name" value="Flavdoxin-like"/>
</dbReference>
<feature type="domain" description="Flavodoxin-like" evidence="16">
    <location>
        <begin position="417"/>
        <end position="563"/>
    </location>
</feature>
<dbReference type="PROSITE" id="PS51384">
    <property type="entry name" value="FAD_FR"/>
    <property type="match status" value="1"/>
</dbReference>
<keyword evidence="10" id="KW-0274">FAD</keyword>
<dbReference type="EC" id="1.14.13.39" evidence="5"/>
<dbReference type="STRING" id="6832.A0A553P238"/>
<evidence type="ECO:0000259" key="17">
    <source>
        <dbReference type="PROSITE" id="PS51384"/>
    </source>
</evidence>
<keyword evidence="8" id="KW-0288">FMN</keyword>
<dbReference type="InterPro" id="IPR044943">
    <property type="entry name" value="NOS_dom_1"/>
</dbReference>
<keyword evidence="19" id="KW-1185">Reference proteome</keyword>
<evidence type="ECO:0000256" key="15">
    <source>
        <dbReference type="PIRSR" id="PIRSR000333-1"/>
    </source>
</evidence>
<dbReference type="PRINTS" id="PR00371">
    <property type="entry name" value="FPNCR"/>
</dbReference>
<keyword evidence="13" id="KW-0560">Oxidoreductase</keyword>
<accession>A0A553P238</accession>
<dbReference type="InterPro" id="IPR004030">
    <property type="entry name" value="NOS_N"/>
</dbReference>
<dbReference type="GO" id="GO:0006809">
    <property type="term" value="P:nitric oxide biosynthetic process"/>
    <property type="evidence" value="ECO:0007669"/>
    <property type="project" value="InterPro"/>
</dbReference>
<dbReference type="GO" id="GO:0010181">
    <property type="term" value="F:FMN binding"/>
    <property type="evidence" value="ECO:0007669"/>
    <property type="project" value="InterPro"/>
</dbReference>
<evidence type="ECO:0000256" key="2">
    <source>
        <dbReference type="ARBA" id="ARBA00001970"/>
    </source>
</evidence>
<organism evidence="18 19">
    <name type="scientific">Tigriopus californicus</name>
    <name type="common">Marine copepod</name>
    <dbReference type="NCBI Taxonomy" id="6832"/>
    <lineage>
        <taxon>Eukaryota</taxon>
        <taxon>Metazoa</taxon>
        <taxon>Ecdysozoa</taxon>
        <taxon>Arthropoda</taxon>
        <taxon>Crustacea</taxon>
        <taxon>Multicrustacea</taxon>
        <taxon>Hexanauplia</taxon>
        <taxon>Copepoda</taxon>
        <taxon>Harpacticoida</taxon>
        <taxon>Harpacticidae</taxon>
        <taxon>Tigriopus</taxon>
    </lineage>
</organism>
<evidence type="ECO:0000256" key="5">
    <source>
        <dbReference type="ARBA" id="ARBA00012989"/>
    </source>
</evidence>
<evidence type="ECO:0000259" key="16">
    <source>
        <dbReference type="PROSITE" id="PS50902"/>
    </source>
</evidence>
<evidence type="ECO:0000256" key="9">
    <source>
        <dbReference type="ARBA" id="ARBA00022723"/>
    </source>
</evidence>
<dbReference type="SUPFAM" id="SSF56512">
    <property type="entry name" value="Nitric oxide (NO) synthase oxygenase domain"/>
    <property type="match status" value="1"/>
</dbReference>
<dbReference type="AlphaFoldDB" id="A0A553P238"/>
<dbReference type="SUPFAM" id="SSF52343">
    <property type="entry name" value="Ferredoxin reductase-like, C-terminal NADP-linked domain"/>
    <property type="match status" value="1"/>
</dbReference>
<evidence type="ECO:0000256" key="4">
    <source>
        <dbReference type="ARBA" id="ARBA00006267"/>
    </source>
</evidence>
<comment type="similarity">
    <text evidence="4">Belongs to the NOS family.</text>
</comment>
<dbReference type="GO" id="GO:0050660">
    <property type="term" value="F:flavin adenine dinucleotide binding"/>
    <property type="evidence" value="ECO:0007669"/>
    <property type="project" value="InterPro"/>
</dbReference>
<evidence type="ECO:0000256" key="1">
    <source>
        <dbReference type="ARBA" id="ARBA00001917"/>
    </source>
</evidence>
<dbReference type="Pfam" id="PF00175">
    <property type="entry name" value="NAD_binding_1"/>
    <property type="match status" value="1"/>
</dbReference>
<comment type="caution">
    <text evidence="18">The sequence shown here is derived from an EMBL/GenBank/DDBJ whole genome shotgun (WGS) entry which is preliminary data.</text>
</comment>
<evidence type="ECO:0000313" key="18">
    <source>
        <dbReference type="EMBL" id="TRY71758.1"/>
    </source>
</evidence>